<evidence type="ECO:0000313" key="2">
    <source>
        <dbReference type="EMBL" id="KOF02438.1"/>
    </source>
</evidence>
<proteinExistence type="predicted"/>
<name>A0A0L8AJ21_9BACT</name>
<accession>A0A0L8AJ21</accession>
<gene>
    <name evidence="2" type="ORF">OB69_11685</name>
</gene>
<dbReference type="OrthoDB" id="1352552at2"/>
<dbReference type="AlphaFoldDB" id="A0A0L8AJ21"/>
<evidence type="ECO:0000313" key="3">
    <source>
        <dbReference type="Proteomes" id="UP000036908"/>
    </source>
</evidence>
<keyword evidence="1" id="KW-0812">Transmembrane</keyword>
<organism evidence="2 3">
    <name type="scientific">Roseivirga seohaensis subsp. aquiponti</name>
    <dbReference type="NCBI Taxonomy" id="1566026"/>
    <lineage>
        <taxon>Bacteria</taxon>
        <taxon>Pseudomonadati</taxon>
        <taxon>Bacteroidota</taxon>
        <taxon>Cytophagia</taxon>
        <taxon>Cytophagales</taxon>
        <taxon>Roseivirgaceae</taxon>
        <taxon>Roseivirga</taxon>
    </lineage>
</organism>
<sequence length="165" mass="19692">MIVKTKKYALDKKAYIRAGMRNILKEQWWVVLIAIGISAMAFVIPSNWWWIGALIAYVLYLLFWLIQFTGVTQLEQSKMLFDKLSYEIDSRQILIKMNSKQGMPMKWEQIKYAWMDKKQFVLVVNKAQMMMFPYTVFKTQNEVKFVETIMRRKGLIKGQKEQTEK</sequence>
<dbReference type="RefSeq" id="WP_053223918.1">
    <property type="nucleotide sequence ID" value="NZ_JSVA01000012.1"/>
</dbReference>
<feature type="transmembrane region" description="Helical" evidence="1">
    <location>
        <begin position="50"/>
        <end position="71"/>
    </location>
</feature>
<dbReference type="EMBL" id="JSVA01000012">
    <property type="protein sequence ID" value="KOF02438.1"/>
    <property type="molecule type" value="Genomic_DNA"/>
</dbReference>
<feature type="transmembrane region" description="Helical" evidence="1">
    <location>
        <begin position="27"/>
        <end position="44"/>
    </location>
</feature>
<evidence type="ECO:0000256" key="1">
    <source>
        <dbReference type="SAM" id="Phobius"/>
    </source>
</evidence>
<keyword evidence="1" id="KW-0472">Membrane</keyword>
<protein>
    <recommendedName>
        <fullName evidence="4">YcxB-like protein domain-containing protein</fullName>
    </recommendedName>
</protein>
<keyword evidence="1" id="KW-1133">Transmembrane helix</keyword>
<evidence type="ECO:0008006" key="4">
    <source>
        <dbReference type="Google" id="ProtNLM"/>
    </source>
</evidence>
<keyword evidence="3" id="KW-1185">Reference proteome</keyword>
<dbReference type="Proteomes" id="UP000036908">
    <property type="component" value="Unassembled WGS sequence"/>
</dbReference>
<reference evidence="3" key="1">
    <citation type="submission" date="2014-11" db="EMBL/GenBank/DDBJ databases">
        <title>Genome sequencing of Roseivirga sp. D-25.</title>
        <authorList>
            <person name="Selvaratnam C."/>
            <person name="Thevarajoo S."/>
            <person name="Goh K.M."/>
            <person name="Eee R."/>
            <person name="Chan K.-G."/>
            <person name="Chong C.S."/>
        </authorList>
    </citation>
    <scope>NUCLEOTIDE SEQUENCE [LARGE SCALE GENOMIC DNA]</scope>
    <source>
        <strain evidence="3">D-25</strain>
    </source>
</reference>
<comment type="caution">
    <text evidence="2">The sequence shown here is derived from an EMBL/GenBank/DDBJ whole genome shotgun (WGS) entry which is preliminary data.</text>
</comment>
<dbReference type="PATRIC" id="fig|1566026.4.peg.625"/>